<evidence type="ECO:0008006" key="3">
    <source>
        <dbReference type="Google" id="ProtNLM"/>
    </source>
</evidence>
<organism evidence="1 2">
    <name type="scientific">Haemaphysalis longicornis</name>
    <name type="common">Bush tick</name>
    <dbReference type="NCBI Taxonomy" id="44386"/>
    <lineage>
        <taxon>Eukaryota</taxon>
        <taxon>Metazoa</taxon>
        <taxon>Ecdysozoa</taxon>
        <taxon>Arthropoda</taxon>
        <taxon>Chelicerata</taxon>
        <taxon>Arachnida</taxon>
        <taxon>Acari</taxon>
        <taxon>Parasitiformes</taxon>
        <taxon>Ixodida</taxon>
        <taxon>Ixodoidea</taxon>
        <taxon>Ixodidae</taxon>
        <taxon>Haemaphysalinae</taxon>
        <taxon>Haemaphysalis</taxon>
    </lineage>
</organism>
<accession>A0A9J6FLA3</accession>
<evidence type="ECO:0000313" key="2">
    <source>
        <dbReference type="Proteomes" id="UP000821853"/>
    </source>
</evidence>
<dbReference type="AlphaFoldDB" id="A0A9J6FLA3"/>
<dbReference type="OMA" id="AITCSEW"/>
<sequence>MPIRFLHNLHADLTAITCSEWQIVRQRVGRRLQAWPGPTASDHRPTHLKVRYCDIVYTVLVPYVRDGSFHNDFIFQHDNAPRHMARVVKNHLEQRGVRVLPWCAKGADLNRIEYVWGRLKTSMVRQPLYSDTRYELWTTVSHE</sequence>
<evidence type="ECO:0000313" key="1">
    <source>
        <dbReference type="EMBL" id="KAH9363193.1"/>
    </source>
</evidence>
<dbReference type="VEuPathDB" id="VectorBase:HLOH_048039"/>
<dbReference type="GO" id="GO:0003676">
    <property type="term" value="F:nucleic acid binding"/>
    <property type="evidence" value="ECO:0007669"/>
    <property type="project" value="InterPro"/>
</dbReference>
<dbReference type="EMBL" id="JABSTR010000001">
    <property type="protein sequence ID" value="KAH9363193.1"/>
    <property type="molecule type" value="Genomic_DNA"/>
</dbReference>
<comment type="caution">
    <text evidence="1">The sequence shown here is derived from an EMBL/GenBank/DDBJ whole genome shotgun (WGS) entry which is preliminary data.</text>
</comment>
<keyword evidence="2" id="KW-1185">Reference proteome</keyword>
<dbReference type="InterPro" id="IPR036397">
    <property type="entry name" value="RNaseH_sf"/>
</dbReference>
<name>A0A9J6FLA3_HAELO</name>
<dbReference type="Proteomes" id="UP000821853">
    <property type="component" value="Chromosome 1"/>
</dbReference>
<proteinExistence type="predicted"/>
<dbReference type="Gene3D" id="3.30.420.10">
    <property type="entry name" value="Ribonuclease H-like superfamily/Ribonuclease H"/>
    <property type="match status" value="1"/>
</dbReference>
<reference evidence="1 2" key="1">
    <citation type="journal article" date="2020" name="Cell">
        <title>Large-Scale Comparative Analyses of Tick Genomes Elucidate Their Genetic Diversity and Vector Capacities.</title>
        <authorList>
            <consortium name="Tick Genome and Microbiome Consortium (TIGMIC)"/>
            <person name="Jia N."/>
            <person name="Wang J."/>
            <person name="Shi W."/>
            <person name="Du L."/>
            <person name="Sun Y."/>
            <person name="Zhan W."/>
            <person name="Jiang J.F."/>
            <person name="Wang Q."/>
            <person name="Zhang B."/>
            <person name="Ji P."/>
            <person name="Bell-Sakyi L."/>
            <person name="Cui X.M."/>
            <person name="Yuan T.T."/>
            <person name="Jiang B.G."/>
            <person name="Yang W.F."/>
            <person name="Lam T.T."/>
            <person name="Chang Q.C."/>
            <person name="Ding S.J."/>
            <person name="Wang X.J."/>
            <person name="Zhu J.G."/>
            <person name="Ruan X.D."/>
            <person name="Zhao L."/>
            <person name="Wei J.T."/>
            <person name="Ye R.Z."/>
            <person name="Que T.C."/>
            <person name="Du C.H."/>
            <person name="Zhou Y.H."/>
            <person name="Cheng J.X."/>
            <person name="Dai P.F."/>
            <person name="Guo W.B."/>
            <person name="Han X.H."/>
            <person name="Huang E.J."/>
            <person name="Li L.F."/>
            <person name="Wei W."/>
            <person name="Gao Y.C."/>
            <person name="Liu J.Z."/>
            <person name="Shao H.Z."/>
            <person name="Wang X."/>
            <person name="Wang C.C."/>
            <person name="Yang T.C."/>
            <person name="Huo Q.B."/>
            <person name="Li W."/>
            <person name="Chen H.Y."/>
            <person name="Chen S.E."/>
            <person name="Zhou L.G."/>
            <person name="Ni X.B."/>
            <person name="Tian J.H."/>
            <person name="Sheng Y."/>
            <person name="Liu T."/>
            <person name="Pan Y.S."/>
            <person name="Xia L.Y."/>
            <person name="Li J."/>
            <person name="Zhao F."/>
            <person name="Cao W.C."/>
        </authorList>
    </citation>
    <scope>NUCLEOTIDE SEQUENCE [LARGE SCALE GENOMIC DNA]</scope>
    <source>
        <strain evidence="1">HaeL-2018</strain>
    </source>
</reference>
<dbReference type="OrthoDB" id="4843387at2759"/>
<protein>
    <recommendedName>
        <fullName evidence="3">Tc1-like transposase DDE domain-containing protein</fullName>
    </recommendedName>
</protein>
<gene>
    <name evidence="1" type="ORF">HPB48_017554</name>
</gene>